<dbReference type="FunFam" id="3.30.530.20:FF:000028">
    <property type="entry name" value="Phosphatidylinositol transfer protein 5"/>
    <property type="match status" value="1"/>
</dbReference>
<dbReference type="InterPro" id="IPR001666">
    <property type="entry name" value="PI_transfer"/>
</dbReference>
<dbReference type="OrthoDB" id="18453at2759"/>
<keyword evidence="4" id="KW-1185">Reference proteome</keyword>
<dbReference type="Proteomes" id="UP000242180">
    <property type="component" value="Unassembled WGS sequence"/>
</dbReference>
<dbReference type="OMA" id="QHNVHEL"/>
<dbReference type="GO" id="GO:0071944">
    <property type="term" value="C:cell periphery"/>
    <property type="evidence" value="ECO:0007669"/>
    <property type="project" value="UniProtKB-ARBA"/>
</dbReference>
<evidence type="ECO:0000313" key="4">
    <source>
        <dbReference type="Proteomes" id="UP000242180"/>
    </source>
</evidence>
<accession>A0A1X2HIE9</accession>
<dbReference type="PANTHER" id="PTHR10658:SF11">
    <property type="entry name" value="VIBRATOR, ISOFORM B"/>
    <property type="match status" value="1"/>
</dbReference>
<dbReference type="GO" id="GO:0008526">
    <property type="term" value="F:phosphatidylinositol transfer activity"/>
    <property type="evidence" value="ECO:0007669"/>
    <property type="project" value="TreeGrafter"/>
</dbReference>
<dbReference type="InterPro" id="IPR023393">
    <property type="entry name" value="START-like_dom_sf"/>
</dbReference>
<dbReference type="STRING" id="13706.A0A1X2HIE9"/>
<dbReference type="GO" id="GO:0031210">
    <property type="term" value="F:phosphatidylcholine binding"/>
    <property type="evidence" value="ECO:0007669"/>
    <property type="project" value="TreeGrafter"/>
</dbReference>
<sequence length="284" mass="32398">MLIKEFRVINNCTESEYQIGQLYATAMASKEQTGGGEGVEVLKNEPYEKENGEKGQYTYKIFRLASRVPSFVRALAPAGALDLYEEAWNAYPYCKTVLKNGYMKDNFSIVYETLHVDKSRGELDNALKISDADKKKRDVIIIDVAKDKVDPKEYKPQEDPKLVHSIKTGRGPLTDPNWQQTCEPVMTCYKLVYIEFKWFGLQGKVESFLASTIHKLFIKFHKQLFCWMDQWYGMTIPDIRELEEQIKRDLDEQRNAGTPIAVPTPDSASIAASSIKSNKEGKGK</sequence>
<dbReference type="Gene3D" id="3.30.530.20">
    <property type="match status" value="1"/>
</dbReference>
<organism evidence="3 4">
    <name type="scientific">Syncephalastrum racemosum</name>
    <name type="common">Filamentous fungus</name>
    <dbReference type="NCBI Taxonomy" id="13706"/>
    <lineage>
        <taxon>Eukaryota</taxon>
        <taxon>Fungi</taxon>
        <taxon>Fungi incertae sedis</taxon>
        <taxon>Mucoromycota</taxon>
        <taxon>Mucoromycotina</taxon>
        <taxon>Mucoromycetes</taxon>
        <taxon>Mucorales</taxon>
        <taxon>Syncephalastraceae</taxon>
        <taxon>Syncephalastrum</taxon>
    </lineage>
</organism>
<evidence type="ECO:0000259" key="2">
    <source>
        <dbReference type="Pfam" id="PF02121"/>
    </source>
</evidence>
<dbReference type="GO" id="GO:0035091">
    <property type="term" value="F:phosphatidylinositol binding"/>
    <property type="evidence" value="ECO:0007669"/>
    <property type="project" value="TreeGrafter"/>
</dbReference>
<feature type="region of interest" description="Disordered" evidence="1">
    <location>
        <begin position="253"/>
        <end position="284"/>
    </location>
</feature>
<dbReference type="SUPFAM" id="SSF55961">
    <property type="entry name" value="Bet v1-like"/>
    <property type="match status" value="1"/>
</dbReference>
<dbReference type="EMBL" id="MCGN01000003">
    <property type="protein sequence ID" value="ORY98874.1"/>
    <property type="molecule type" value="Genomic_DNA"/>
</dbReference>
<dbReference type="PANTHER" id="PTHR10658">
    <property type="entry name" value="PHOSPHATIDYLINOSITOL TRANSFER PROTEIN"/>
    <property type="match status" value="1"/>
</dbReference>
<name>A0A1X2HIE9_SYNRA</name>
<gene>
    <name evidence="3" type="ORF">BCR43DRAFT_488314</name>
</gene>
<evidence type="ECO:0000313" key="3">
    <source>
        <dbReference type="EMBL" id="ORY98874.1"/>
    </source>
</evidence>
<evidence type="ECO:0000256" key="1">
    <source>
        <dbReference type="SAM" id="MobiDB-lite"/>
    </source>
</evidence>
<reference evidence="3 4" key="1">
    <citation type="submission" date="2016-07" db="EMBL/GenBank/DDBJ databases">
        <title>Pervasive Adenine N6-methylation of Active Genes in Fungi.</title>
        <authorList>
            <consortium name="DOE Joint Genome Institute"/>
            <person name="Mondo S.J."/>
            <person name="Dannebaum R.O."/>
            <person name="Kuo R.C."/>
            <person name="Labutti K."/>
            <person name="Haridas S."/>
            <person name="Kuo A."/>
            <person name="Salamov A."/>
            <person name="Ahrendt S.R."/>
            <person name="Lipzen A."/>
            <person name="Sullivan W."/>
            <person name="Andreopoulos W.B."/>
            <person name="Clum A."/>
            <person name="Lindquist E."/>
            <person name="Daum C."/>
            <person name="Ramamoorthy G.K."/>
            <person name="Gryganskyi A."/>
            <person name="Culley D."/>
            <person name="Magnuson J.K."/>
            <person name="James T.Y."/>
            <person name="O'Malley M.A."/>
            <person name="Stajich J.E."/>
            <person name="Spatafora J.W."/>
            <person name="Visel A."/>
            <person name="Grigoriev I.V."/>
        </authorList>
    </citation>
    <scope>NUCLEOTIDE SEQUENCE [LARGE SCALE GENOMIC DNA]</scope>
    <source>
        <strain evidence="3 4">NRRL 2496</strain>
    </source>
</reference>
<protein>
    <recommendedName>
        <fullName evidence="2">Phosphatidylinositol transfer protein N-terminal domain-containing protein</fullName>
    </recommendedName>
</protein>
<feature type="domain" description="Phosphatidylinositol transfer protein N-terminal" evidence="2">
    <location>
        <begin position="1"/>
        <end position="247"/>
    </location>
</feature>
<dbReference type="InParanoid" id="A0A1X2HIE9"/>
<dbReference type="PRINTS" id="PR00391">
    <property type="entry name" value="PITRANSFER"/>
</dbReference>
<dbReference type="Pfam" id="PF02121">
    <property type="entry name" value="IP_trans"/>
    <property type="match status" value="1"/>
</dbReference>
<dbReference type="GO" id="GO:0005737">
    <property type="term" value="C:cytoplasm"/>
    <property type="evidence" value="ECO:0007669"/>
    <property type="project" value="TreeGrafter"/>
</dbReference>
<feature type="compositionally biased region" description="Low complexity" evidence="1">
    <location>
        <begin position="267"/>
        <end position="276"/>
    </location>
</feature>
<dbReference type="AlphaFoldDB" id="A0A1X2HIE9"/>
<dbReference type="GO" id="GO:0008525">
    <property type="term" value="F:phosphatidylcholine transporter activity"/>
    <property type="evidence" value="ECO:0007669"/>
    <property type="project" value="TreeGrafter"/>
</dbReference>
<proteinExistence type="predicted"/>
<comment type="caution">
    <text evidence="3">The sequence shown here is derived from an EMBL/GenBank/DDBJ whole genome shotgun (WGS) entry which is preliminary data.</text>
</comment>
<dbReference type="InterPro" id="IPR055261">
    <property type="entry name" value="PI_transfer_N"/>
</dbReference>